<comment type="caution">
    <text evidence="1">The sequence shown here is derived from an EMBL/GenBank/DDBJ whole genome shotgun (WGS) entry which is preliminary data.</text>
</comment>
<accession>A0A0B0EEH8</accession>
<organism evidence="1 2">
    <name type="scientific">Candidatus Scalindua brodae</name>
    <dbReference type="NCBI Taxonomy" id="237368"/>
    <lineage>
        <taxon>Bacteria</taxon>
        <taxon>Pseudomonadati</taxon>
        <taxon>Planctomycetota</taxon>
        <taxon>Candidatus Brocadiia</taxon>
        <taxon>Candidatus Brocadiales</taxon>
        <taxon>Candidatus Scalinduaceae</taxon>
        <taxon>Candidatus Scalindua</taxon>
    </lineage>
</organism>
<evidence type="ECO:0000313" key="2">
    <source>
        <dbReference type="Proteomes" id="UP000030652"/>
    </source>
</evidence>
<dbReference type="PATRIC" id="fig|237368.3.peg.4065"/>
<dbReference type="eggNOG" id="COG1061">
    <property type="taxonomic scope" value="Bacteria"/>
</dbReference>
<gene>
    <name evidence="1" type="ORF">SCABRO_03776</name>
</gene>
<name>A0A0B0EEH8_9BACT</name>
<dbReference type="REBASE" id="103276">
    <property type="entry name" value="SbrRU1ORF3778P"/>
</dbReference>
<dbReference type="Proteomes" id="UP000030652">
    <property type="component" value="Unassembled WGS sequence"/>
</dbReference>
<dbReference type="EMBL" id="JRYO01000260">
    <property type="protein sequence ID" value="KHE90486.1"/>
    <property type="molecule type" value="Genomic_DNA"/>
</dbReference>
<reference evidence="1 2" key="1">
    <citation type="submission" date="2014-10" db="EMBL/GenBank/DDBJ databases">
        <title>Draft genome of anammox bacterium scalindua brodae, obtained using differential coverage binning of sequence data from two enrichment reactors.</title>
        <authorList>
            <person name="Speth D.R."/>
            <person name="Russ L."/>
            <person name="Kartal B."/>
            <person name="Op den Camp H.J."/>
            <person name="Dutilh B.E."/>
            <person name="Jetten M.S."/>
        </authorList>
    </citation>
    <scope>NUCLEOTIDE SEQUENCE [LARGE SCALE GENOMIC DNA]</scope>
    <source>
        <strain evidence="1">RU1</strain>
    </source>
</reference>
<proteinExistence type="predicted"/>
<sequence>MTKNIDKLIINTPYEEPKHYWFYDRENRDFQIRDGRRPAGYVMATPNSKAFDDPGIFVEIDLVNKIRPRVKLWRETGYPGVTGITKRLLEHWQDPEERRDRRFFFCQLEAIEIEEDESTPKLTKKQQAELLRQTVDSVGKIGQPGEQIQNVI</sequence>
<protein>
    <submittedName>
        <fullName evidence="1">Uncharacterized protein</fullName>
    </submittedName>
</protein>
<dbReference type="AlphaFoldDB" id="A0A0B0EEH8"/>
<evidence type="ECO:0000313" key="1">
    <source>
        <dbReference type="EMBL" id="KHE90486.1"/>
    </source>
</evidence>